<organism evidence="2 3">
    <name type="scientific">Melanomma pulvis-pyrius CBS 109.77</name>
    <dbReference type="NCBI Taxonomy" id="1314802"/>
    <lineage>
        <taxon>Eukaryota</taxon>
        <taxon>Fungi</taxon>
        <taxon>Dikarya</taxon>
        <taxon>Ascomycota</taxon>
        <taxon>Pezizomycotina</taxon>
        <taxon>Dothideomycetes</taxon>
        <taxon>Pleosporomycetidae</taxon>
        <taxon>Pleosporales</taxon>
        <taxon>Melanommataceae</taxon>
        <taxon>Melanomma</taxon>
    </lineage>
</organism>
<dbReference type="Proteomes" id="UP000799757">
    <property type="component" value="Unassembled WGS sequence"/>
</dbReference>
<sequence length="246" mass="29931">MPSSHDRRKEPAYVDDLESGRPRYPPPPREHRRRYEDNLDPNDALPRRRRSYRDPTPYPESDDDSPPPRRHRRREPRPVSDDESPPPRPRRREPRPEPPPEPRPERRQEPRVSPRPRPRRDDYEDDYPPPRRAATAPRPRREEDYYSDNRHDRPRRDPYDDDRARRDRRRDDRPRRDPYGDERAPRRRDDRYDGLEPRRSKSKKDAQWQQQALGMFKQYAVPVIKSEGTKFVTKQLGEFMAKQGKR</sequence>
<name>A0A6A6XFX9_9PLEO</name>
<feature type="compositionally biased region" description="Basic and acidic residues" evidence="1">
    <location>
        <begin position="1"/>
        <end position="12"/>
    </location>
</feature>
<dbReference type="AlphaFoldDB" id="A0A6A6XFX9"/>
<dbReference type="EMBL" id="MU001865">
    <property type="protein sequence ID" value="KAF2795241.1"/>
    <property type="molecule type" value="Genomic_DNA"/>
</dbReference>
<feature type="region of interest" description="Disordered" evidence="1">
    <location>
        <begin position="1"/>
        <end position="209"/>
    </location>
</feature>
<proteinExistence type="predicted"/>
<gene>
    <name evidence="2" type="ORF">K505DRAFT_374074</name>
</gene>
<feature type="compositionally biased region" description="Basic and acidic residues" evidence="1">
    <location>
        <begin position="139"/>
        <end position="206"/>
    </location>
</feature>
<dbReference type="OrthoDB" id="3799339at2759"/>
<feature type="compositionally biased region" description="Basic and acidic residues" evidence="1">
    <location>
        <begin position="94"/>
        <end position="112"/>
    </location>
</feature>
<evidence type="ECO:0000313" key="3">
    <source>
        <dbReference type="Proteomes" id="UP000799757"/>
    </source>
</evidence>
<protein>
    <submittedName>
        <fullName evidence="2">Uncharacterized protein</fullName>
    </submittedName>
</protein>
<evidence type="ECO:0000313" key="2">
    <source>
        <dbReference type="EMBL" id="KAF2795241.1"/>
    </source>
</evidence>
<keyword evidence="3" id="KW-1185">Reference proteome</keyword>
<accession>A0A6A6XFX9</accession>
<evidence type="ECO:0000256" key="1">
    <source>
        <dbReference type="SAM" id="MobiDB-lite"/>
    </source>
</evidence>
<reference evidence="2" key="1">
    <citation type="journal article" date="2020" name="Stud. Mycol.">
        <title>101 Dothideomycetes genomes: a test case for predicting lifestyles and emergence of pathogens.</title>
        <authorList>
            <person name="Haridas S."/>
            <person name="Albert R."/>
            <person name="Binder M."/>
            <person name="Bloem J."/>
            <person name="Labutti K."/>
            <person name="Salamov A."/>
            <person name="Andreopoulos B."/>
            <person name="Baker S."/>
            <person name="Barry K."/>
            <person name="Bills G."/>
            <person name="Bluhm B."/>
            <person name="Cannon C."/>
            <person name="Castanera R."/>
            <person name="Culley D."/>
            <person name="Daum C."/>
            <person name="Ezra D."/>
            <person name="Gonzalez J."/>
            <person name="Henrissat B."/>
            <person name="Kuo A."/>
            <person name="Liang C."/>
            <person name="Lipzen A."/>
            <person name="Lutzoni F."/>
            <person name="Magnuson J."/>
            <person name="Mondo S."/>
            <person name="Nolan M."/>
            <person name="Ohm R."/>
            <person name="Pangilinan J."/>
            <person name="Park H.-J."/>
            <person name="Ramirez L."/>
            <person name="Alfaro M."/>
            <person name="Sun H."/>
            <person name="Tritt A."/>
            <person name="Yoshinaga Y."/>
            <person name="Zwiers L.-H."/>
            <person name="Turgeon B."/>
            <person name="Goodwin S."/>
            <person name="Spatafora J."/>
            <person name="Crous P."/>
            <person name="Grigoriev I."/>
        </authorList>
    </citation>
    <scope>NUCLEOTIDE SEQUENCE</scope>
    <source>
        <strain evidence="2">CBS 109.77</strain>
    </source>
</reference>